<keyword evidence="6 8" id="KW-1133">Transmembrane helix</keyword>
<dbReference type="PANTHER" id="PTHR43470">
    <property type="entry name" value="PHOSPHATE TRANSPORT SYSTEM PERMEASE PROTEIN PSTA-RELATED"/>
    <property type="match status" value="1"/>
</dbReference>
<dbReference type="EMBL" id="CP095072">
    <property type="protein sequence ID" value="UOQ47443.1"/>
    <property type="molecule type" value="Genomic_DNA"/>
</dbReference>
<dbReference type="PROSITE" id="PS50928">
    <property type="entry name" value="ABC_TM1"/>
    <property type="match status" value="1"/>
</dbReference>
<evidence type="ECO:0000256" key="3">
    <source>
        <dbReference type="ARBA" id="ARBA00022448"/>
    </source>
</evidence>
<evidence type="ECO:0000256" key="7">
    <source>
        <dbReference type="ARBA" id="ARBA00023136"/>
    </source>
</evidence>
<dbReference type="InterPro" id="IPR000515">
    <property type="entry name" value="MetI-like"/>
</dbReference>
<feature type="transmembrane region" description="Helical" evidence="8">
    <location>
        <begin position="68"/>
        <end position="97"/>
    </location>
</feature>
<feature type="transmembrane region" description="Helical" evidence="8">
    <location>
        <begin position="256"/>
        <end position="281"/>
    </location>
</feature>
<dbReference type="Proteomes" id="UP000831782">
    <property type="component" value="Chromosome"/>
</dbReference>
<evidence type="ECO:0000256" key="4">
    <source>
        <dbReference type="ARBA" id="ARBA00022475"/>
    </source>
</evidence>
<keyword evidence="5 8" id="KW-0812">Transmembrane</keyword>
<dbReference type="InterPro" id="IPR005672">
    <property type="entry name" value="Phosphate_PstA"/>
</dbReference>
<feature type="transmembrane region" description="Helical" evidence="8">
    <location>
        <begin position="143"/>
        <end position="166"/>
    </location>
</feature>
<evidence type="ECO:0000256" key="6">
    <source>
        <dbReference type="ARBA" id="ARBA00022989"/>
    </source>
</evidence>
<feature type="domain" description="ABC transmembrane type-1" evidence="9">
    <location>
        <begin position="72"/>
        <end position="277"/>
    </location>
</feature>
<dbReference type="InterPro" id="IPR035906">
    <property type="entry name" value="MetI-like_sf"/>
</dbReference>
<reference evidence="10 11" key="1">
    <citation type="submission" date="2022-04" db="EMBL/GenBank/DDBJ databases">
        <title>Gracilibacillus sp. isolated from saltern.</title>
        <authorList>
            <person name="Won M."/>
            <person name="Lee C.-M."/>
            <person name="Woen H.-Y."/>
            <person name="Kwon S.-W."/>
        </authorList>
    </citation>
    <scope>NUCLEOTIDE SEQUENCE [LARGE SCALE GENOMIC DNA]</scope>
    <source>
        <strain evidence="10 11">SSWR10-1</strain>
    </source>
</reference>
<comment type="subcellular location">
    <subcellularLocation>
        <location evidence="1 8">Cell membrane</location>
        <topology evidence="1 8">Multi-pass membrane protein</topology>
    </subcellularLocation>
</comment>
<feature type="transmembrane region" description="Helical" evidence="8">
    <location>
        <begin position="117"/>
        <end position="137"/>
    </location>
</feature>
<keyword evidence="7 8" id="KW-0472">Membrane</keyword>
<dbReference type="CDD" id="cd06261">
    <property type="entry name" value="TM_PBP2"/>
    <property type="match status" value="1"/>
</dbReference>
<evidence type="ECO:0000256" key="2">
    <source>
        <dbReference type="ARBA" id="ARBA00007069"/>
    </source>
</evidence>
<keyword evidence="11" id="KW-1185">Reference proteome</keyword>
<organism evidence="10 11">
    <name type="scientific">Gracilibacillus caseinilyticus</name>
    <dbReference type="NCBI Taxonomy" id="2932256"/>
    <lineage>
        <taxon>Bacteria</taxon>
        <taxon>Bacillati</taxon>
        <taxon>Bacillota</taxon>
        <taxon>Bacilli</taxon>
        <taxon>Bacillales</taxon>
        <taxon>Bacillaceae</taxon>
        <taxon>Gracilibacillus</taxon>
    </lineage>
</organism>
<dbReference type="NCBIfam" id="TIGR00974">
    <property type="entry name" value="3a0107s02c"/>
    <property type="match status" value="1"/>
</dbReference>
<dbReference type="Gene3D" id="1.10.3720.10">
    <property type="entry name" value="MetI-like"/>
    <property type="match status" value="1"/>
</dbReference>
<dbReference type="PANTHER" id="PTHR43470:SF5">
    <property type="entry name" value="PHOSPHATE TRANSPORT SYSTEM PERMEASE PROTEIN PSTA"/>
    <property type="match status" value="1"/>
</dbReference>
<comment type="similarity">
    <text evidence="2 8">Belongs to the binding-protein-dependent transport system permease family. CysTW subfamily.</text>
</comment>
<accession>A0ABY4ETA9</accession>
<evidence type="ECO:0000256" key="5">
    <source>
        <dbReference type="ARBA" id="ARBA00022692"/>
    </source>
</evidence>
<evidence type="ECO:0000256" key="1">
    <source>
        <dbReference type="ARBA" id="ARBA00004651"/>
    </source>
</evidence>
<keyword evidence="3" id="KW-0813">Transport</keyword>
<evidence type="ECO:0000256" key="8">
    <source>
        <dbReference type="RuleBase" id="RU363043"/>
    </source>
</evidence>
<dbReference type="SUPFAM" id="SSF161098">
    <property type="entry name" value="MetI-like"/>
    <property type="match status" value="1"/>
</dbReference>
<protein>
    <recommendedName>
        <fullName evidence="8">Phosphate transport system permease protein PstA</fullName>
    </recommendedName>
</protein>
<feature type="transmembrane region" description="Helical" evidence="8">
    <location>
        <begin position="187"/>
        <end position="209"/>
    </location>
</feature>
<proteinExistence type="inferred from homology"/>
<evidence type="ECO:0000259" key="9">
    <source>
        <dbReference type="PROSITE" id="PS50928"/>
    </source>
</evidence>
<dbReference type="RefSeq" id="WP_244716579.1">
    <property type="nucleotide sequence ID" value="NZ_CP095072.1"/>
</dbReference>
<sequence length="289" mass="31842">MSQHVNTSQIKSRVNINKIFKYLFIFAMALAMLFLAALIYRIVSQGMDYVSIDFLKNFPAPYIEEAGIFAGIMGSIFMMAITAPVSIIIGVSTALYLEEYAKQNKFTRFIQINVQNLAGVPSIVFGLLGLTFFVYIMGFGYTLIAGALTMSLLVLPVIVVSSQEAIRSVPQEIREASIGMGATKWQTIWRIVLPASIPGIITGAILALSRAIGETAPLIIVGAATAIYTIPDSFMSKYTVMPIQIYSWTARPQAEWQFVAAAGIIVLLVILLCMNAVAVWIRNKFQNRY</sequence>
<dbReference type="Pfam" id="PF00528">
    <property type="entry name" value="BPD_transp_1"/>
    <property type="match status" value="1"/>
</dbReference>
<feature type="transmembrane region" description="Helical" evidence="8">
    <location>
        <begin position="20"/>
        <end position="43"/>
    </location>
</feature>
<evidence type="ECO:0000313" key="10">
    <source>
        <dbReference type="EMBL" id="UOQ47443.1"/>
    </source>
</evidence>
<gene>
    <name evidence="10" type="primary">pstA</name>
    <name evidence="10" type="ORF">MUN88_15420</name>
</gene>
<evidence type="ECO:0000313" key="11">
    <source>
        <dbReference type="Proteomes" id="UP000831782"/>
    </source>
</evidence>
<keyword evidence="4 8" id="KW-1003">Cell membrane</keyword>
<name>A0ABY4ETA9_9BACI</name>